<dbReference type="Proteomes" id="UP000545286">
    <property type="component" value="Unassembled WGS sequence"/>
</dbReference>
<comment type="caution">
    <text evidence="3">The sequence shown here is derived from an EMBL/GenBank/DDBJ whole genome shotgun (WGS) entry which is preliminary data.</text>
</comment>
<evidence type="ECO:0000259" key="2">
    <source>
        <dbReference type="Pfam" id="PF13559"/>
    </source>
</evidence>
<gene>
    <name evidence="3" type="ORF">FHX72_001542</name>
</gene>
<dbReference type="RefSeq" id="WP_183624165.1">
    <property type="nucleotide sequence ID" value="NZ_JACHWJ010000002.1"/>
</dbReference>
<keyword evidence="1" id="KW-0472">Membrane</keyword>
<feature type="transmembrane region" description="Helical" evidence="1">
    <location>
        <begin position="67"/>
        <end position="88"/>
    </location>
</feature>
<dbReference type="AlphaFoldDB" id="A0A7W4UMY6"/>
<keyword evidence="1" id="KW-0812">Transmembrane</keyword>
<dbReference type="EMBL" id="JACHWJ010000002">
    <property type="protein sequence ID" value="MBB2957405.1"/>
    <property type="molecule type" value="Genomic_DNA"/>
</dbReference>
<protein>
    <recommendedName>
        <fullName evidence="2">Protein-glutamine gamma-glutamyltransferase-like C-terminal domain-containing protein</fullName>
    </recommendedName>
</protein>
<reference evidence="3 4" key="1">
    <citation type="submission" date="2020-08" db="EMBL/GenBank/DDBJ databases">
        <title>Sequencing the genomes of 1000 actinobacteria strains.</title>
        <authorList>
            <person name="Klenk H.-P."/>
        </authorList>
    </citation>
    <scope>NUCLEOTIDE SEQUENCE [LARGE SCALE GENOMIC DNA]</scope>
    <source>
        <strain evidence="3 4">DSM 20419</strain>
    </source>
</reference>
<dbReference type="Pfam" id="PF13559">
    <property type="entry name" value="DUF4129"/>
    <property type="match status" value="1"/>
</dbReference>
<feature type="domain" description="Protein-glutamine gamma-glutamyltransferase-like C-terminal" evidence="2">
    <location>
        <begin position="138"/>
        <end position="203"/>
    </location>
</feature>
<proteinExistence type="predicted"/>
<evidence type="ECO:0000256" key="1">
    <source>
        <dbReference type="SAM" id="Phobius"/>
    </source>
</evidence>
<keyword evidence="4" id="KW-1185">Reference proteome</keyword>
<organism evidence="3 4">
    <name type="scientific">Pseudoclavibacter helvolus</name>
    <dbReference type="NCBI Taxonomy" id="255205"/>
    <lineage>
        <taxon>Bacteria</taxon>
        <taxon>Bacillati</taxon>
        <taxon>Actinomycetota</taxon>
        <taxon>Actinomycetes</taxon>
        <taxon>Micrococcales</taxon>
        <taxon>Microbacteriaceae</taxon>
        <taxon>Pseudoclavibacter</taxon>
    </lineage>
</organism>
<accession>A0A7W4UMY6</accession>
<evidence type="ECO:0000313" key="4">
    <source>
        <dbReference type="Proteomes" id="UP000545286"/>
    </source>
</evidence>
<dbReference type="InterPro" id="IPR025403">
    <property type="entry name" value="TgpA-like_C"/>
</dbReference>
<evidence type="ECO:0000313" key="3">
    <source>
        <dbReference type="EMBL" id="MBB2957405.1"/>
    </source>
</evidence>
<keyword evidence="1" id="KW-1133">Transmembrane helix</keyword>
<name>A0A7W4UMY6_9MICO</name>
<sequence>MLRGPWAGSPEPPLEIDEDPARELLRSELSKSEYTQASPTWLDIWIEDFWNWVNDILQPIDGVPGGFSPIALIIGAIVVLGVIALFVGRPILVQRASRGASLSPDLFDGDARSAQELRASAAAAAARQDFETAVIEQFRALARSVHNRTVIALSPGMTATVVADAVAAAFPGHGHGLHRAAESFNAARYLGLGASEDDWQHLRGVDAALEAAKPAALTPLAGRAS</sequence>